<evidence type="ECO:0000256" key="1">
    <source>
        <dbReference type="SAM" id="MobiDB-lite"/>
    </source>
</evidence>
<proteinExistence type="predicted"/>
<dbReference type="EMBL" id="BRXW01000524">
    <property type="protein sequence ID" value="GMH62939.1"/>
    <property type="molecule type" value="Genomic_DNA"/>
</dbReference>
<feature type="compositionally biased region" description="Polar residues" evidence="1">
    <location>
        <begin position="41"/>
        <end position="51"/>
    </location>
</feature>
<sequence>MVKLSADSGVQPLQTLKLPSTEAETFQSDDVVCTRFFTSPSLGSEPHQGSISEAEGCGGAGNEKSHPEGQIHRSVADKKGKTSSSSSFSGGGESVKAVGFLLLLLPAAVRSALGVEPLLALAAAAGMVALMVSRSRWMGGLVEKALSGWAVGLGLNCGGSAEPHRTERRESGPVFVYIKKKRSRHRNRDRLNEFRKRTISKSSRSRSTSNALVAAQNDRDHWFYRARTKAKVLLSFFQILTSFEGVLEIRFPSIFEKFMRLVSSTVNLDALQLAQSDDDLAIITQVSLFFTLLAALLRKMEVDKTDHYNETIFGVMLIVINSSGVGLIVLSQLSKPVHYLVDSILGTSRSHDGTLRGTNKEQTRDQQWFVEHFLKVAKSSVEEGGWKLYVKNTAKWSQFMDYSNVTIERRCSTGHGAIDEMRAVFVVNWEFERLKSWLLNERKDLRHGVVETHEIGGGSVRTSRDKKIEYLARKMK</sequence>
<evidence type="ECO:0000313" key="4">
    <source>
        <dbReference type="Proteomes" id="UP001165122"/>
    </source>
</evidence>
<dbReference type="OrthoDB" id="196858at2759"/>
<evidence type="ECO:0000256" key="2">
    <source>
        <dbReference type="SAM" id="Phobius"/>
    </source>
</evidence>
<organism evidence="3 4">
    <name type="scientific">Triparma laevis f. longispina</name>
    <dbReference type="NCBI Taxonomy" id="1714387"/>
    <lineage>
        <taxon>Eukaryota</taxon>
        <taxon>Sar</taxon>
        <taxon>Stramenopiles</taxon>
        <taxon>Ochrophyta</taxon>
        <taxon>Bolidophyceae</taxon>
        <taxon>Parmales</taxon>
        <taxon>Triparmaceae</taxon>
        <taxon>Triparma</taxon>
    </lineage>
</organism>
<reference evidence="4" key="1">
    <citation type="journal article" date="2023" name="Commun. Biol.">
        <title>Genome analysis of Parmales, the sister group of diatoms, reveals the evolutionary specialization of diatoms from phago-mixotrophs to photoautotrophs.</title>
        <authorList>
            <person name="Ban H."/>
            <person name="Sato S."/>
            <person name="Yoshikawa S."/>
            <person name="Yamada K."/>
            <person name="Nakamura Y."/>
            <person name="Ichinomiya M."/>
            <person name="Sato N."/>
            <person name="Blanc-Mathieu R."/>
            <person name="Endo H."/>
            <person name="Kuwata A."/>
            <person name="Ogata H."/>
        </authorList>
    </citation>
    <scope>NUCLEOTIDE SEQUENCE [LARGE SCALE GENOMIC DNA]</scope>
    <source>
        <strain evidence="4">NIES 3700</strain>
    </source>
</reference>
<gene>
    <name evidence="3" type="ORF">TrLO_g10665</name>
</gene>
<feature type="transmembrane region" description="Helical" evidence="2">
    <location>
        <begin position="232"/>
        <end position="251"/>
    </location>
</feature>
<feature type="transmembrane region" description="Helical" evidence="2">
    <location>
        <begin position="280"/>
        <end position="298"/>
    </location>
</feature>
<accession>A0A9W6ZZ01</accession>
<keyword evidence="2" id="KW-1133">Transmembrane helix</keyword>
<dbReference type="Proteomes" id="UP001165122">
    <property type="component" value="Unassembled WGS sequence"/>
</dbReference>
<keyword evidence="2" id="KW-0812">Transmembrane</keyword>
<protein>
    <submittedName>
        <fullName evidence="3">Uncharacterized protein</fullName>
    </submittedName>
</protein>
<dbReference type="AlphaFoldDB" id="A0A9W6ZZ01"/>
<keyword evidence="4" id="KW-1185">Reference proteome</keyword>
<feature type="region of interest" description="Disordered" evidence="1">
    <location>
        <begin position="41"/>
        <end position="92"/>
    </location>
</feature>
<feature type="compositionally biased region" description="Basic and acidic residues" evidence="1">
    <location>
        <begin position="63"/>
        <end position="80"/>
    </location>
</feature>
<evidence type="ECO:0000313" key="3">
    <source>
        <dbReference type="EMBL" id="GMH62939.1"/>
    </source>
</evidence>
<keyword evidence="2" id="KW-0472">Membrane</keyword>
<feature type="transmembrane region" description="Helical" evidence="2">
    <location>
        <begin position="310"/>
        <end position="330"/>
    </location>
</feature>
<feature type="transmembrane region" description="Helical" evidence="2">
    <location>
        <begin position="115"/>
        <end position="132"/>
    </location>
</feature>
<name>A0A9W6ZZ01_9STRA</name>
<comment type="caution">
    <text evidence="3">The sequence shown here is derived from an EMBL/GenBank/DDBJ whole genome shotgun (WGS) entry which is preliminary data.</text>
</comment>